<dbReference type="GO" id="GO:0008810">
    <property type="term" value="F:cellulase activity"/>
    <property type="evidence" value="ECO:0007669"/>
    <property type="project" value="UniProtKB-UniRule"/>
</dbReference>
<comment type="function">
    <text evidence="5">Lytic polysaccharide monooxygenase (LMPO) that depolymerizes crystalline and amorphous polysaccharides via the oxidation of scissile alpha- or beta-(1-4)-glycosidic bonds, yielding C1 and/or C4 oxidation products. Catalysis by LPMOs requires the reduction of the active-site copper from Cu(II) to Cu(I) by a reducing agent and H(2)O(2) or O(2) as a cosubstrate.</text>
</comment>
<feature type="signal peptide" evidence="6">
    <location>
        <begin position="1"/>
        <end position="18"/>
    </location>
</feature>
<accession>A0A9P4KH89</accession>
<evidence type="ECO:0000256" key="3">
    <source>
        <dbReference type="ARBA" id="ARBA00022525"/>
    </source>
</evidence>
<comment type="caution">
    <text evidence="8">The sequence shown here is derived from an EMBL/GenBank/DDBJ whole genome shotgun (WGS) entry which is preliminary data.</text>
</comment>
<dbReference type="AlphaFoldDB" id="A0A9P4KH89"/>
<dbReference type="EC" id="1.14.99.56" evidence="5"/>
<dbReference type="GO" id="GO:0005576">
    <property type="term" value="C:extracellular region"/>
    <property type="evidence" value="ECO:0007669"/>
    <property type="project" value="UniProtKB-SubCell"/>
</dbReference>
<dbReference type="OrthoDB" id="5558646at2759"/>
<dbReference type="Gene3D" id="2.70.50.70">
    <property type="match status" value="1"/>
</dbReference>
<name>A0A9P4KH89_9PLEO</name>
<evidence type="ECO:0000256" key="1">
    <source>
        <dbReference type="ARBA" id="ARBA00001973"/>
    </source>
</evidence>
<dbReference type="PANTHER" id="PTHR33353:SF13">
    <property type="entry name" value="ENDOGLUCANASE II"/>
    <property type="match status" value="1"/>
</dbReference>
<evidence type="ECO:0000313" key="8">
    <source>
        <dbReference type="EMBL" id="KAF2267678.1"/>
    </source>
</evidence>
<keyword evidence="4 5" id="KW-1015">Disulfide bond</keyword>
<dbReference type="InterPro" id="IPR049892">
    <property type="entry name" value="AA9"/>
</dbReference>
<dbReference type="Proteomes" id="UP000800093">
    <property type="component" value="Unassembled WGS sequence"/>
</dbReference>
<dbReference type="PANTHER" id="PTHR33353">
    <property type="entry name" value="PUTATIVE (AFU_ORTHOLOGUE AFUA_1G12560)-RELATED"/>
    <property type="match status" value="1"/>
</dbReference>
<evidence type="ECO:0000313" key="9">
    <source>
        <dbReference type="Proteomes" id="UP000800093"/>
    </source>
</evidence>
<dbReference type="Pfam" id="PF03443">
    <property type="entry name" value="AA9"/>
    <property type="match status" value="1"/>
</dbReference>
<dbReference type="InterPro" id="IPR005103">
    <property type="entry name" value="AA9_LPMO"/>
</dbReference>
<keyword evidence="6" id="KW-0732">Signal</keyword>
<comment type="cofactor">
    <cofactor evidence="1">
        <name>Cu(2+)</name>
        <dbReference type="ChEBI" id="CHEBI:29036"/>
    </cofactor>
</comment>
<evidence type="ECO:0000256" key="2">
    <source>
        <dbReference type="ARBA" id="ARBA00004613"/>
    </source>
</evidence>
<comment type="catalytic activity">
    <reaction evidence="5">
        <text>[(1-&gt;4)-beta-D-glucosyl]n+m + reduced acceptor + O2 = 4-dehydro-beta-D-glucosyl-[(1-&gt;4)-beta-D-glucosyl]n-1 + [(1-&gt;4)-beta-D-glucosyl]m + acceptor + H2O.</text>
        <dbReference type="EC" id="1.14.99.56"/>
    </reaction>
</comment>
<evidence type="ECO:0000256" key="6">
    <source>
        <dbReference type="SAM" id="SignalP"/>
    </source>
</evidence>
<dbReference type="EMBL" id="ML986590">
    <property type="protein sequence ID" value="KAF2267678.1"/>
    <property type="molecule type" value="Genomic_DNA"/>
</dbReference>
<reference evidence="9" key="1">
    <citation type="journal article" date="2020" name="Stud. Mycol.">
        <title>101 Dothideomycetes genomes: A test case for predicting lifestyles and emergence of pathogens.</title>
        <authorList>
            <person name="Haridas S."/>
            <person name="Albert R."/>
            <person name="Binder M."/>
            <person name="Bloem J."/>
            <person name="LaButti K."/>
            <person name="Salamov A."/>
            <person name="Andreopoulos B."/>
            <person name="Baker S."/>
            <person name="Barry K."/>
            <person name="Bills G."/>
            <person name="Bluhm B."/>
            <person name="Cannon C."/>
            <person name="Castanera R."/>
            <person name="Culley D."/>
            <person name="Daum C."/>
            <person name="Ezra D."/>
            <person name="Gonzalez J."/>
            <person name="Henrissat B."/>
            <person name="Kuo A."/>
            <person name="Liang C."/>
            <person name="Lipzen A."/>
            <person name="Lutzoni F."/>
            <person name="Magnuson J."/>
            <person name="Mondo S."/>
            <person name="Nolan M."/>
            <person name="Ohm R."/>
            <person name="Pangilinan J."/>
            <person name="Park H.-J."/>
            <person name="Ramirez L."/>
            <person name="Alfaro M."/>
            <person name="Sun H."/>
            <person name="Tritt A."/>
            <person name="Yoshinaga Y."/>
            <person name="Zwiers L.-H."/>
            <person name="Turgeon B."/>
            <person name="Goodwin S."/>
            <person name="Spatafora J."/>
            <person name="Crous P."/>
            <person name="Grigoriev I."/>
        </authorList>
    </citation>
    <scope>NUCLEOTIDE SEQUENCE [LARGE SCALE GENOMIC DNA]</scope>
    <source>
        <strain evidence="9">CBS 304.66</strain>
    </source>
</reference>
<evidence type="ECO:0000256" key="4">
    <source>
        <dbReference type="ARBA" id="ARBA00023157"/>
    </source>
</evidence>
<comment type="domain">
    <text evidence="5">Has a modular structure: an endo-beta-1,4-glucanase catalytic module at the N-terminus, a linker rich in serines and threonines, and a C-terminal carbohydrate-binding module (CBM).</text>
</comment>
<evidence type="ECO:0000256" key="5">
    <source>
        <dbReference type="RuleBase" id="RU368122"/>
    </source>
</evidence>
<keyword evidence="5" id="KW-0624">Polysaccharide degradation</keyword>
<organism evidence="8 9">
    <name type="scientific">Lojkania enalia</name>
    <dbReference type="NCBI Taxonomy" id="147567"/>
    <lineage>
        <taxon>Eukaryota</taxon>
        <taxon>Fungi</taxon>
        <taxon>Dikarya</taxon>
        <taxon>Ascomycota</taxon>
        <taxon>Pezizomycotina</taxon>
        <taxon>Dothideomycetes</taxon>
        <taxon>Pleosporomycetidae</taxon>
        <taxon>Pleosporales</taxon>
        <taxon>Pleosporales incertae sedis</taxon>
        <taxon>Lojkania</taxon>
    </lineage>
</organism>
<dbReference type="GO" id="GO:0030245">
    <property type="term" value="P:cellulose catabolic process"/>
    <property type="evidence" value="ECO:0007669"/>
    <property type="project" value="UniProtKB-UniRule"/>
</dbReference>
<feature type="domain" description="Auxiliary Activity family 9 catalytic" evidence="7">
    <location>
        <begin position="19"/>
        <end position="228"/>
    </location>
</feature>
<dbReference type="CDD" id="cd21175">
    <property type="entry name" value="LPMO_AA9"/>
    <property type="match status" value="1"/>
</dbReference>
<proteinExistence type="predicted"/>
<protein>
    <recommendedName>
        <fullName evidence="5">AA9 family lytic polysaccharide monooxygenase</fullName>
        <ecNumber evidence="5">1.14.99.56</ecNumber>
    </recommendedName>
    <alternativeName>
        <fullName evidence="5">Endo-beta-1,4-glucanase</fullName>
    </alternativeName>
    <alternativeName>
        <fullName evidence="5">Glycosyl hydrolase 61 family protein</fullName>
    </alternativeName>
</protein>
<feature type="chain" id="PRO_5040274421" description="AA9 family lytic polysaccharide monooxygenase" evidence="6">
    <location>
        <begin position="19"/>
        <end position="266"/>
    </location>
</feature>
<keyword evidence="3 5" id="KW-0964">Secreted</keyword>
<dbReference type="GO" id="GO:0030248">
    <property type="term" value="F:cellulose binding"/>
    <property type="evidence" value="ECO:0007669"/>
    <property type="project" value="UniProtKB-UniRule"/>
</dbReference>
<gene>
    <name evidence="8" type="ORF">CC78DRAFT_541609</name>
</gene>
<keyword evidence="5" id="KW-0136">Cellulose degradation</keyword>
<keyword evidence="5" id="KW-0119">Carbohydrate metabolism</keyword>
<evidence type="ECO:0000259" key="7">
    <source>
        <dbReference type="Pfam" id="PF03443"/>
    </source>
</evidence>
<keyword evidence="9" id="KW-1185">Reference proteome</keyword>
<sequence>MKLLAAAVLFLLPVLSSAHCVAQRVRVNGQDNGQLVGIRTPNSNNPIQNVNDGNFACNSGFRTPVSTKVIDVKGGDRVGVQWGHVIGGAQFPNDPDNPIAKSHKGPTIFYMAKVDNAATATGQGLKWFKVFEDGLDGSGKWGVDRMIQSGGWVDMTMPTCIAPGNYLLRAEIIALHSASYQGQAQFYIGCAQINVVSGGSSTGSQSVSFPGAYSAQDPGILINIYDSKGQPTGGGRPYKIPGPAAIGLVSGIGAHEPVHPNPPKEK</sequence>
<comment type="subcellular location">
    <subcellularLocation>
        <location evidence="2 5">Secreted</location>
    </subcellularLocation>
</comment>